<evidence type="ECO:0000259" key="1">
    <source>
        <dbReference type="Pfam" id="PF22936"/>
    </source>
</evidence>
<dbReference type="PANTHER" id="PTHR47481:SF22">
    <property type="entry name" value="RETROTRANSPOSON GAG DOMAIN-CONTAINING PROTEIN"/>
    <property type="match status" value="1"/>
</dbReference>
<protein>
    <submittedName>
        <fullName evidence="3">Uncharacterized protein LOC104738426</fullName>
    </submittedName>
</protein>
<feature type="domain" description="Retrovirus-related Pol polyprotein from transposon TNT 1-94-like beta-barrel" evidence="1">
    <location>
        <begin position="166"/>
        <end position="243"/>
    </location>
</feature>
<keyword evidence="2" id="KW-1185">Reference proteome</keyword>
<dbReference type="PANTHER" id="PTHR47481">
    <property type="match status" value="1"/>
</dbReference>
<dbReference type="RefSeq" id="XP_010456904.1">
    <property type="nucleotide sequence ID" value="XM_010458602.1"/>
</dbReference>
<dbReference type="Proteomes" id="UP000694864">
    <property type="component" value="Chromosome 13"/>
</dbReference>
<organism evidence="2 3">
    <name type="scientific">Camelina sativa</name>
    <name type="common">False flax</name>
    <name type="synonym">Myagrum sativum</name>
    <dbReference type="NCBI Taxonomy" id="90675"/>
    <lineage>
        <taxon>Eukaryota</taxon>
        <taxon>Viridiplantae</taxon>
        <taxon>Streptophyta</taxon>
        <taxon>Embryophyta</taxon>
        <taxon>Tracheophyta</taxon>
        <taxon>Spermatophyta</taxon>
        <taxon>Magnoliopsida</taxon>
        <taxon>eudicotyledons</taxon>
        <taxon>Gunneridae</taxon>
        <taxon>Pentapetalae</taxon>
        <taxon>rosids</taxon>
        <taxon>malvids</taxon>
        <taxon>Brassicales</taxon>
        <taxon>Brassicaceae</taxon>
        <taxon>Camelineae</taxon>
        <taxon>Camelina</taxon>
    </lineage>
</organism>
<dbReference type="GeneID" id="104738426"/>
<evidence type="ECO:0000313" key="3">
    <source>
        <dbReference type="RefSeq" id="XP_010456904.1"/>
    </source>
</evidence>
<dbReference type="InterPro" id="IPR054722">
    <property type="entry name" value="PolX-like_BBD"/>
</dbReference>
<reference evidence="3" key="2">
    <citation type="submission" date="2025-08" db="UniProtKB">
        <authorList>
            <consortium name="RefSeq"/>
        </authorList>
    </citation>
    <scope>IDENTIFICATION</scope>
    <source>
        <tissue evidence="3">Leaf</tissue>
    </source>
</reference>
<sequence>MAAYLDEIKAISDQLDSIGFPVPDQEKIYGALSGLGPEYQSIDTYVENSMDQFLGTTFEDVEFKLINIENKLLKYSKTPAVSPHLAFHTGREYSNRGCGQSNGRNEGYRGCGSYSTCGRGFHQQINTSNSVKCYKRFDHAYQSEELHNALAAMRITDQSGPPGHEWYPDSGATAHITNNVETLQSAQPYTGNDRVIVGNGDFLPITHIGSLPLQTLQGTFLPLKDVLVCPQMAKSLMSVSKLCDDYPCSVKFDSDGVLVKDKRTKLHLAQRKRDKDIYKLENHQLQAFYSSRQQATSDEVWHMRLGHPNKDIIMNKTSSRVCDAC</sequence>
<reference evidence="2" key="1">
    <citation type="journal article" date="2014" name="Nat. Commun.">
        <title>The emerging biofuel crop Camelina sativa retains a highly undifferentiated hexaploid genome structure.</title>
        <authorList>
            <person name="Kagale S."/>
            <person name="Koh C."/>
            <person name="Nixon J."/>
            <person name="Bollina V."/>
            <person name="Clarke W.E."/>
            <person name="Tuteja R."/>
            <person name="Spillane C."/>
            <person name="Robinson S.J."/>
            <person name="Links M.G."/>
            <person name="Clarke C."/>
            <person name="Higgins E.E."/>
            <person name="Huebert T."/>
            <person name="Sharpe A.G."/>
            <person name="Parkin I.A."/>
        </authorList>
    </citation>
    <scope>NUCLEOTIDE SEQUENCE [LARGE SCALE GENOMIC DNA]</scope>
    <source>
        <strain evidence="2">cv. DH55</strain>
    </source>
</reference>
<accession>A0ABM0VIW3</accession>
<name>A0ABM0VIW3_CAMSA</name>
<proteinExistence type="predicted"/>
<evidence type="ECO:0000313" key="2">
    <source>
        <dbReference type="Proteomes" id="UP000694864"/>
    </source>
</evidence>
<gene>
    <name evidence="3" type="primary">LOC104738426</name>
</gene>
<dbReference type="Pfam" id="PF22936">
    <property type="entry name" value="Pol_BBD"/>
    <property type="match status" value="1"/>
</dbReference>